<dbReference type="PANTHER" id="PTHR11851">
    <property type="entry name" value="METALLOPROTEASE"/>
    <property type="match status" value="1"/>
</dbReference>
<dbReference type="InterPro" id="IPR011249">
    <property type="entry name" value="Metalloenz_LuxS/M16"/>
</dbReference>
<proteinExistence type="inferred from homology"/>
<dbReference type="InterPro" id="IPR011765">
    <property type="entry name" value="Pept_M16_N"/>
</dbReference>
<dbReference type="Gene3D" id="3.30.830.10">
    <property type="entry name" value="Metalloenzyme, LuxS/M16 peptidase-like"/>
    <property type="match status" value="2"/>
</dbReference>
<dbReference type="PANTHER" id="PTHR11851:SF49">
    <property type="entry name" value="MITOCHONDRIAL-PROCESSING PEPTIDASE SUBUNIT ALPHA"/>
    <property type="match status" value="1"/>
</dbReference>
<sequence length="429" mass="49370">MKFFKILMLGFIINFLGVNLFASEEFKLSNDVKVVYNNIPNIKITSVQLWMNTGSRNETKDINGISHFLEHMVFKGTKSFKPDEIDSIVEANGGQMNAATSKDYTFYYITIPTENVEVAFKVISEMVFDALFLDDEIEKEKPVVIEEIKRRYDDPTYDMWTTLAEKMHQGTSYSMEIIGTEDNVRSFNHQKLMDYYKKYYHPHNMTLAIVGDIDKSKAFALAEKYFSKKRDIPYGEHIVFEQMTLPEPVEKFFKKDVNQVYGLIAYPAPKINEKDIYALDLLEEILSGGEMSILNKTLKNEKGLVNSVFGGYSGLKYGGTFLVFYTCEPGKDTKVDREIMSIFSNILNNGIPKTELESARNRLKSTIIFRREKASAEAEDIGYSYTLGMENYYKNFIENINKTTDEDILRVLKEILTNNSVVIKTIPKK</sequence>
<accession>A0A2J6WN55</accession>
<evidence type="ECO:0000259" key="4">
    <source>
        <dbReference type="Pfam" id="PF00675"/>
    </source>
</evidence>
<dbReference type="Proteomes" id="UP000242881">
    <property type="component" value="Unassembled WGS sequence"/>
</dbReference>
<dbReference type="InterPro" id="IPR001431">
    <property type="entry name" value="Pept_M16_Zn_BS"/>
</dbReference>
<protein>
    <submittedName>
        <fullName evidence="6">Insulinase family protein</fullName>
    </submittedName>
</protein>
<reference evidence="6 7" key="1">
    <citation type="submission" date="2018-01" db="EMBL/GenBank/DDBJ databases">
        <title>Metagenomic assembled genomes from two thermal pools in the Uzon Caldera, Kamchatka, Russia.</title>
        <authorList>
            <person name="Wilkins L."/>
            <person name="Ettinger C."/>
        </authorList>
    </citation>
    <scope>NUCLEOTIDE SEQUENCE [LARGE SCALE GENOMIC DNA]</scope>
    <source>
        <strain evidence="6">ZAV-05</strain>
    </source>
</reference>
<evidence type="ECO:0000259" key="5">
    <source>
        <dbReference type="Pfam" id="PF05193"/>
    </source>
</evidence>
<dbReference type="GO" id="GO:0004222">
    <property type="term" value="F:metalloendopeptidase activity"/>
    <property type="evidence" value="ECO:0007669"/>
    <property type="project" value="InterPro"/>
</dbReference>
<dbReference type="GO" id="GO:0006508">
    <property type="term" value="P:proteolysis"/>
    <property type="evidence" value="ECO:0007669"/>
    <property type="project" value="InterPro"/>
</dbReference>
<evidence type="ECO:0000256" key="2">
    <source>
        <dbReference type="ARBA" id="ARBA00007261"/>
    </source>
</evidence>
<dbReference type="AlphaFoldDB" id="A0A2J6WN55"/>
<dbReference type="InterPro" id="IPR007863">
    <property type="entry name" value="Peptidase_M16_C"/>
</dbReference>
<evidence type="ECO:0000313" key="7">
    <source>
        <dbReference type="Proteomes" id="UP000242881"/>
    </source>
</evidence>
<dbReference type="EMBL" id="PNIN01000034">
    <property type="protein sequence ID" value="PMP71832.1"/>
    <property type="molecule type" value="Genomic_DNA"/>
</dbReference>
<dbReference type="InterPro" id="IPR050361">
    <property type="entry name" value="MPP/UQCRC_Complex"/>
</dbReference>
<gene>
    <name evidence="6" type="ORF">C0187_03155</name>
</gene>
<evidence type="ECO:0000256" key="3">
    <source>
        <dbReference type="RuleBase" id="RU004447"/>
    </source>
</evidence>
<comment type="cofactor">
    <cofactor evidence="1">
        <name>Zn(2+)</name>
        <dbReference type="ChEBI" id="CHEBI:29105"/>
    </cofactor>
</comment>
<dbReference type="Pfam" id="PF00675">
    <property type="entry name" value="Peptidase_M16"/>
    <property type="match status" value="1"/>
</dbReference>
<feature type="domain" description="Peptidase M16 N-terminal" evidence="4">
    <location>
        <begin position="33"/>
        <end position="180"/>
    </location>
</feature>
<dbReference type="GO" id="GO:0046872">
    <property type="term" value="F:metal ion binding"/>
    <property type="evidence" value="ECO:0007669"/>
    <property type="project" value="InterPro"/>
</dbReference>
<organism evidence="6 7">
    <name type="scientific">Calditerrivibrio nitroreducens</name>
    <dbReference type="NCBI Taxonomy" id="477976"/>
    <lineage>
        <taxon>Bacteria</taxon>
        <taxon>Pseudomonadati</taxon>
        <taxon>Deferribacterota</taxon>
        <taxon>Deferribacteres</taxon>
        <taxon>Deferribacterales</taxon>
        <taxon>Calditerrivibrionaceae</taxon>
    </lineage>
</organism>
<comment type="similarity">
    <text evidence="2 3">Belongs to the peptidase M16 family.</text>
</comment>
<feature type="domain" description="Peptidase M16 C-terminal" evidence="5">
    <location>
        <begin position="186"/>
        <end position="363"/>
    </location>
</feature>
<dbReference type="PROSITE" id="PS00143">
    <property type="entry name" value="INSULINASE"/>
    <property type="match status" value="1"/>
</dbReference>
<dbReference type="SUPFAM" id="SSF63411">
    <property type="entry name" value="LuxS/MPP-like metallohydrolase"/>
    <property type="match status" value="2"/>
</dbReference>
<dbReference type="Pfam" id="PF05193">
    <property type="entry name" value="Peptidase_M16_C"/>
    <property type="match status" value="1"/>
</dbReference>
<evidence type="ECO:0000313" key="6">
    <source>
        <dbReference type="EMBL" id="PMP71832.1"/>
    </source>
</evidence>
<comment type="caution">
    <text evidence="6">The sequence shown here is derived from an EMBL/GenBank/DDBJ whole genome shotgun (WGS) entry which is preliminary data.</text>
</comment>
<name>A0A2J6WN55_9BACT</name>
<evidence type="ECO:0000256" key="1">
    <source>
        <dbReference type="ARBA" id="ARBA00001947"/>
    </source>
</evidence>